<evidence type="ECO:0000256" key="4">
    <source>
        <dbReference type="ARBA" id="ARBA00023015"/>
    </source>
</evidence>
<evidence type="ECO:0000256" key="8">
    <source>
        <dbReference type="ARBA" id="ARBA00023242"/>
    </source>
</evidence>
<dbReference type="InterPro" id="IPR050234">
    <property type="entry name" value="Nuclear_hormone_rcpt_NR1"/>
</dbReference>
<evidence type="ECO:0000256" key="2">
    <source>
        <dbReference type="ARBA" id="ARBA00022771"/>
    </source>
</evidence>
<gene>
    <name evidence="12" type="ORF">MS3_05816</name>
</gene>
<dbReference type="SMART" id="SM00430">
    <property type="entry name" value="HOLI"/>
    <property type="match status" value="1"/>
</dbReference>
<keyword evidence="1" id="KW-0479">Metal-binding</keyword>
<dbReference type="PROSITE" id="PS51030">
    <property type="entry name" value="NUCLEAR_REC_DBD_2"/>
    <property type="match status" value="2"/>
</dbReference>
<dbReference type="InterPro" id="IPR001628">
    <property type="entry name" value="Znf_hrmn_rcpt"/>
</dbReference>
<accession>A0A094ZTE7</accession>
<name>A0A094ZTE7_SCHHA</name>
<evidence type="ECO:0000256" key="6">
    <source>
        <dbReference type="ARBA" id="ARBA00023163"/>
    </source>
</evidence>
<sequence>MFQLRVIYHLFSFLIVLNPTFHLILLSRHCCVCNLLDFIFCFYFCSLLHMTSLSQKFFIRSSKGENFTKYTCTKSNTCEINKDTRTHCQRCRYQKCIRLGMVLPGAAVFPVTDISEIPCRVCGAKSSGFHFGAITCEGCKGFFRRTINERESQRYTCRNGGNCAVTGATRNNCKSCRYRRCLAVGMSKHGSRIGRQPNAIKHRCAVEIEQIRSAVSNSTVYSKQYSKSNCPVISNYHSSYNLLSPINNSLHKLNDSLNQDHYEYKINDNNNNSKESMISNQNCLNQSTIKTTDLTHLITAPYQQSSTIESNINVKLTEQGNELHELSDNDNNLRIPSKVDFTSLYQHCTPSVHIQTICHQDSNEIQFCENNCLSSQDDEFIVNPTSQLSSTSTNSEAMILVATGTSPHLPPPQPPPAMNTTIMATKSMPESVDCLNKQKEFNELINNNYPSIGLINLSRAAQFYSQHEKDFPIHHSINIDKQQSNDSYELTEQDHNKPIFHHLNHNDCNKFSNSTIITEYNDVQNENYLTNIYEEECQDLCSLPTIKQLNTSPIVVMNNNTDSNNIYNNDNTVVQNKRCLFKNLHSSFTSSGSSQYYYSPSKSFLNRYHTSVSVKPKLCNQTSYQEDNCQTSKLLFQFNVDKYQQMNNTDSILENFTTSRLHKVIKDDSINNYSCNNNSLKQEDVIGNENQAMISNMSSEWTDNINLRRKRIHMPKNSKLYTTYNKPIFNDSTESLITPSTYQLNISQDKTDFPIYSNKKDYEYTYELGDNDERNRMKYRQTSGSSSSLLESPIIIIDNQLSTYEDDQINNRSIGPNQKQYDQQQQPRLLNLLEKIDIDKEFMMEQLKSTNITTYSSLNKCIQEIPSIDSIKAHYSYNTSNNMYGMVCNNEYESTYSNNNNINNDTITNTSVNNNLTFSRMSSSQLIPIANDILNTSNYLDFYMTNKYTDDNSDEHNESNLHSNRSISDFHNSPVHLQSSNITNECNETIHLLRLNNQSTRNDELLRNIRNAAFQLLHCQCKLPENLHFLDETKQNPEILWHNLMKYFESHIYEIIQFAQSIPSFQDLSEYDMKILIQQSIYPIILIQLSQDFSNNKTKEYFYLNIQSQTSLINQFSVCKILFEQINLTNKLLKSLNLNETEIGLLCCVELFHGDGKCLNEPIKVYETYQTILQLLKEYETNQFNSEKRFYKIMSIKHNLDRMNKEHQEILKILKYKNNYLPFSDLYIQLFQLNELQHLNRRSFPIVTS</sequence>
<dbReference type="InterPro" id="IPR035500">
    <property type="entry name" value="NHR-like_dom_sf"/>
</dbReference>
<keyword evidence="3" id="KW-0862">Zinc</keyword>
<dbReference type="GO" id="GO:0045944">
    <property type="term" value="P:positive regulation of transcription by RNA polymerase II"/>
    <property type="evidence" value="ECO:0007669"/>
    <property type="project" value="TreeGrafter"/>
</dbReference>
<dbReference type="GO" id="GO:0000978">
    <property type="term" value="F:RNA polymerase II cis-regulatory region sequence-specific DNA binding"/>
    <property type="evidence" value="ECO:0007669"/>
    <property type="project" value="TreeGrafter"/>
</dbReference>
<keyword evidence="5" id="KW-0238">DNA-binding</keyword>
<keyword evidence="4" id="KW-0805">Transcription regulation</keyword>
<feature type="domain" description="NR LBD" evidence="11">
    <location>
        <begin position="1001"/>
        <end position="1233"/>
    </location>
</feature>
<dbReference type="GO" id="GO:0008270">
    <property type="term" value="F:zinc ion binding"/>
    <property type="evidence" value="ECO:0007669"/>
    <property type="project" value="UniProtKB-KW"/>
</dbReference>
<keyword evidence="9" id="KW-0472">Membrane</keyword>
<dbReference type="AlphaFoldDB" id="A0A094ZTE7"/>
<protein>
    <submittedName>
        <fullName evidence="12">Peroxisome proliferator-activated receptor gamma</fullName>
    </submittedName>
</protein>
<evidence type="ECO:0000256" key="3">
    <source>
        <dbReference type="ARBA" id="ARBA00022833"/>
    </source>
</evidence>
<reference evidence="12" key="1">
    <citation type="journal article" date="2012" name="Nat. Genet.">
        <title>Whole-genome sequence of Schistosoma haematobium.</title>
        <authorList>
            <person name="Young N.D."/>
            <person name="Jex A.R."/>
            <person name="Li B."/>
            <person name="Liu S."/>
            <person name="Yang L."/>
            <person name="Xiong Z."/>
            <person name="Li Y."/>
            <person name="Cantacessi C."/>
            <person name="Hall R.S."/>
            <person name="Xu X."/>
            <person name="Chen F."/>
            <person name="Wu X."/>
            <person name="Zerlotini A."/>
            <person name="Oliveira G."/>
            <person name="Hofmann A."/>
            <person name="Zhang G."/>
            <person name="Fang X."/>
            <person name="Kang Y."/>
            <person name="Campbell B.E."/>
            <person name="Loukas A."/>
            <person name="Ranganathan S."/>
            <person name="Rollinson D."/>
            <person name="Rinaldi G."/>
            <person name="Brindley P.J."/>
            <person name="Yang H."/>
            <person name="Wang J."/>
            <person name="Wang J."/>
            <person name="Gasser R.B."/>
        </authorList>
    </citation>
    <scope>NUCLEOTIDE SEQUENCE [LARGE SCALE GENOMIC DNA]</scope>
</reference>
<keyword evidence="9" id="KW-0812">Transmembrane</keyword>
<dbReference type="PROSITE" id="PS00031">
    <property type="entry name" value="NUCLEAR_REC_DBD_1"/>
    <property type="match status" value="1"/>
</dbReference>
<dbReference type="Pfam" id="PF00104">
    <property type="entry name" value="Hormone_recep"/>
    <property type="match status" value="1"/>
</dbReference>
<keyword evidence="9" id="KW-1133">Transmembrane helix</keyword>
<keyword evidence="2" id="KW-0863">Zinc-finger</keyword>
<dbReference type="PANTHER" id="PTHR24082:SF473">
    <property type="entry name" value="ECDYSONE-INDUCED PROTEIN 75B, ISOFORM B"/>
    <property type="match status" value="1"/>
</dbReference>
<feature type="domain" description="Nuclear receptor" evidence="10">
    <location>
        <begin position="116"/>
        <end position="193"/>
    </location>
</feature>
<dbReference type="CDD" id="cd07179">
    <property type="entry name" value="2DBD_NR_DBD2"/>
    <property type="match status" value="1"/>
</dbReference>
<keyword evidence="7 12" id="KW-0675">Receptor</keyword>
<dbReference type="PANTHER" id="PTHR24082">
    <property type="entry name" value="NUCLEAR HORMONE RECEPTOR"/>
    <property type="match status" value="1"/>
</dbReference>
<dbReference type="GO" id="GO:0004879">
    <property type="term" value="F:nuclear receptor activity"/>
    <property type="evidence" value="ECO:0007669"/>
    <property type="project" value="TreeGrafter"/>
</dbReference>
<dbReference type="GO" id="GO:0000122">
    <property type="term" value="P:negative regulation of transcription by RNA polymerase II"/>
    <property type="evidence" value="ECO:0007669"/>
    <property type="project" value="TreeGrafter"/>
</dbReference>
<dbReference type="Gene3D" id="1.10.565.10">
    <property type="entry name" value="Retinoid X Receptor"/>
    <property type="match status" value="1"/>
</dbReference>
<proteinExistence type="predicted"/>
<evidence type="ECO:0000256" key="5">
    <source>
        <dbReference type="ARBA" id="ARBA00023125"/>
    </source>
</evidence>
<dbReference type="Pfam" id="PF00105">
    <property type="entry name" value="zf-C4"/>
    <property type="match status" value="2"/>
</dbReference>
<dbReference type="PROSITE" id="PS51843">
    <property type="entry name" value="NR_LBD"/>
    <property type="match status" value="1"/>
</dbReference>
<feature type="domain" description="Nuclear receptor" evidence="10">
    <location>
        <begin position="27"/>
        <end position="108"/>
    </location>
</feature>
<evidence type="ECO:0000256" key="7">
    <source>
        <dbReference type="ARBA" id="ARBA00023170"/>
    </source>
</evidence>
<dbReference type="SUPFAM" id="SSF48508">
    <property type="entry name" value="Nuclear receptor ligand-binding domain"/>
    <property type="match status" value="1"/>
</dbReference>
<dbReference type="SMART" id="SM00399">
    <property type="entry name" value="ZnF_C4"/>
    <property type="match status" value="2"/>
</dbReference>
<evidence type="ECO:0000313" key="12">
    <source>
        <dbReference type="EMBL" id="KGB37472.1"/>
    </source>
</evidence>
<keyword evidence="6" id="KW-0804">Transcription</keyword>
<evidence type="ECO:0000259" key="10">
    <source>
        <dbReference type="PROSITE" id="PS51030"/>
    </source>
</evidence>
<evidence type="ECO:0000256" key="9">
    <source>
        <dbReference type="SAM" id="Phobius"/>
    </source>
</evidence>
<keyword evidence="8" id="KW-0539">Nucleus</keyword>
<evidence type="ECO:0000256" key="1">
    <source>
        <dbReference type="ARBA" id="ARBA00022723"/>
    </source>
</evidence>
<dbReference type="InterPro" id="IPR000536">
    <property type="entry name" value="Nucl_hrmn_rcpt_lig-bd"/>
</dbReference>
<dbReference type="EMBL" id="KL250889">
    <property type="protein sequence ID" value="KGB37472.1"/>
    <property type="molecule type" value="Genomic_DNA"/>
</dbReference>
<dbReference type="SUPFAM" id="SSF57716">
    <property type="entry name" value="Glucocorticoid receptor-like (DNA-binding domain)"/>
    <property type="match status" value="2"/>
</dbReference>
<dbReference type="Gene3D" id="3.30.50.10">
    <property type="entry name" value="Erythroid Transcription Factor GATA-1, subunit A"/>
    <property type="match status" value="2"/>
</dbReference>
<feature type="transmembrane region" description="Helical" evidence="9">
    <location>
        <begin position="32"/>
        <end position="50"/>
    </location>
</feature>
<evidence type="ECO:0000259" key="11">
    <source>
        <dbReference type="PROSITE" id="PS51843"/>
    </source>
</evidence>
<dbReference type="InterPro" id="IPR013088">
    <property type="entry name" value="Znf_NHR/GATA"/>
</dbReference>
<feature type="transmembrane region" description="Helical" evidence="9">
    <location>
        <begin position="6"/>
        <end position="25"/>
    </location>
</feature>
<dbReference type="PRINTS" id="PR00047">
    <property type="entry name" value="STROIDFINGER"/>
</dbReference>
<dbReference type="GO" id="GO:0030154">
    <property type="term" value="P:cell differentiation"/>
    <property type="evidence" value="ECO:0007669"/>
    <property type="project" value="TreeGrafter"/>
</dbReference>
<dbReference type="STRING" id="6185.A0A094ZTE7"/>
<organism evidence="12">
    <name type="scientific">Schistosoma haematobium</name>
    <name type="common">Blood fluke</name>
    <dbReference type="NCBI Taxonomy" id="6185"/>
    <lineage>
        <taxon>Eukaryota</taxon>
        <taxon>Metazoa</taxon>
        <taxon>Spiralia</taxon>
        <taxon>Lophotrochozoa</taxon>
        <taxon>Platyhelminthes</taxon>
        <taxon>Trematoda</taxon>
        <taxon>Digenea</taxon>
        <taxon>Strigeidida</taxon>
        <taxon>Schistosomatoidea</taxon>
        <taxon>Schistosomatidae</taxon>
        <taxon>Schistosoma</taxon>
    </lineage>
</organism>